<dbReference type="AlphaFoldDB" id="A0A9W6RQW1"/>
<accession>A0A9W6RQW1</accession>
<evidence type="ECO:0000256" key="1">
    <source>
        <dbReference type="SAM" id="Phobius"/>
    </source>
</evidence>
<sequence length="98" mass="11074">MFRRARQGADGKTRTSVRCEREGKLVHWFDSASMVLLVVAVAVFGTTVNLLWGFIRSSSRDPLTPYAPDERSARARRWAGVYVRRPQPQDAPLDRNAA</sequence>
<proteinExistence type="predicted"/>
<keyword evidence="1" id="KW-0472">Membrane</keyword>
<feature type="transmembrane region" description="Helical" evidence="1">
    <location>
        <begin position="34"/>
        <end position="55"/>
    </location>
</feature>
<gene>
    <name evidence="2" type="ORF">Airi01_067340</name>
</gene>
<comment type="caution">
    <text evidence="2">The sequence shown here is derived from an EMBL/GenBank/DDBJ whole genome shotgun (WGS) entry which is preliminary data.</text>
</comment>
<reference evidence="2" key="1">
    <citation type="submission" date="2023-03" db="EMBL/GenBank/DDBJ databases">
        <title>Actinoallomurus iriomotensis NBRC 103681.</title>
        <authorList>
            <person name="Ichikawa N."/>
            <person name="Sato H."/>
            <person name="Tonouchi N."/>
        </authorList>
    </citation>
    <scope>NUCLEOTIDE SEQUENCE</scope>
    <source>
        <strain evidence="2">NBRC 103681</strain>
    </source>
</reference>
<keyword evidence="1" id="KW-1133">Transmembrane helix</keyword>
<evidence type="ECO:0000313" key="3">
    <source>
        <dbReference type="Proteomes" id="UP001165135"/>
    </source>
</evidence>
<dbReference type="Proteomes" id="UP001165135">
    <property type="component" value="Unassembled WGS sequence"/>
</dbReference>
<name>A0A9W6RQW1_9ACTN</name>
<keyword evidence="1" id="KW-0812">Transmembrane</keyword>
<organism evidence="2 3">
    <name type="scientific">Actinoallomurus iriomotensis</name>
    <dbReference type="NCBI Taxonomy" id="478107"/>
    <lineage>
        <taxon>Bacteria</taxon>
        <taxon>Bacillati</taxon>
        <taxon>Actinomycetota</taxon>
        <taxon>Actinomycetes</taxon>
        <taxon>Streptosporangiales</taxon>
        <taxon>Thermomonosporaceae</taxon>
        <taxon>Actinoallomurus</taxon>
    </lineage>
</organism>
<dbReference type="EMBL" id="BSTJ01000009">
    <property type="protein sequence ID" value="GLY78467.1"/>
    <property type="molecule type" value="Genomic_DNA"/>
</dbReference>
<protein>
    <submittedName>
        <fullName evidence="2">Uncharacterized protein</fullName>
    </submittedName>
</protein>
<evidence type="ECO:0000313" key="2">
    <source>
        <dbReference type="EMBL" id="GLY78467.1"/>
    </source>
</evidence>